<dbReference type="InterPro" id="IPR011486">
    <property type="entry name" value="BBP2"/>
</dbReference>
<protein>
    <submittedName>
        <fullName evidence="2">Porin</fullName>
    </submittedName>
</protein>
<evidence type="ECO:0000313" key="3">
    <source>
        <dbReference type="Proteomes" id="UP000244755"/>
    </source>
</evidence>
<dbReference type="Proteomes" id="UP000244755">
    <property type="component" value="Chromosome 2"/>
</dbReference>
<dbReference type="KEGG" id="mee:DA075_33705"/>
<reference evidence="2 3" key="1">
    <citation type="submission" date="2018-04" db="EMBL/GenBank/DDBJ databases">
        <title>Methylobacterium sp. PR1016A genome.</title>
        <authorList>
            <person name="Park W."/>
        </authorList>
    </citation>
    <scope>NUCLEOTIDE SEQUENCE [LARGE SCALE GENOMIC DNA]</scope>
    <source>
        <strain evidence="2 3">PR1016A</strain>
    </source>
</reference>
<proteinExistence type="predicted"/>
<evidence type="ECO:0000256" key="1">
    <source>
        <dbReference type="SAM" id="SignalP"/>
    </source>
</evidence>
<dbReference type="RefSeq" id="WP_099957421.1">
    <property type="nucleotide sequence ID" value="NZ_CP028844.1"/>
</dbReference>
<dbReference type="OrthoDB" id="5651975at2"/>
<feature type="signal peptide" evidence="1">
    <location>
        <begin position="1"/>
        <end position="44"/>
    </location>
</feature>
<organism evidence="2 3">
    <name type="scientific">Methylobacterium currus</name>
    <dbReference type="NCBI Taxonomy" id="2051553"/>
    <lineage>
        <taxon>Bacteria</taxon>
        <taxon>Pseudomonadati</taxon>
        <taxon>Pseudomonadota</taxon>
        <taxon>Alphaproteobacteria</taxon>
        <taxon>Hyphomicrobiales</taxon>
        <taxon>Methylobacteriaceae</taxon>
        <taxon>Methylobacterium</taxon>
    </lineage>
</organism>
<evidence type="ECO:0000313" key="2">
    <source>
        <dbReference type="EMBL" id="AWB25786.1"/>
    </source>
</evidence>
<keyword evidence="3" id="KW-1185">Reference proteome</keyword>
<gene>
    <name evidence="2" type="ORF">DA075_33705</name>
</gene>
<dbReference type="Pfam" id="PF07642">
    <property type="entry name" value="BBP2"/>
    <property type="match status" value="1"/>
</dbReference>
<feature type="chain" id="PRO_5015317621" evidence="1">
    <location>
        <begin position="45"/>
        <end position="412"/>
    </location>
</feature>
<dbReference type="EMBL" id="CP028844">
    <property type="protein sequence ID" value="AWB25786.1"/>
    <property type="molecule type" value="Genomic_DNA"/>
</dbReference>
<dbReference type="SUPFAM" id="SSF56935">
    <property type="entry name" value="Porins"/>
    <property type="match status" value="1"/>
</dbReference>
<keyword evidence="1" id="KW-0732">Signal</keyword>
<accession>A0A2R4WW81</accession>
<dbReference type="AlphaFoldDB" id="A0A2R4WW81"/>
<name>A0A2R4WW81_9HYPH</name>
<sequence>MPGPADFSAIRKSTPRHKRWLTSPSTLALGVACATLFGASAAYADPVPAPSFAGPLVPNPDAIALEAGPFGQVLVSGQVTGIGVAQTNATHAGGIGNRDGFVDISNAQVQFQTTRGPLQFYVQTGIYSIPSLGTSYLKATEATEQLFGPVPVAYAKAVISPELSVSAGLLPTMVGAESTFTFQNVNIERGLLWNQEPAISRGVQVNYAKGAVSAAVSLNDGYFSGKLNWLSGTLSYAFDSSNSLSFVGAGALSRNDKSSFATPLAQNNSSIFNLIYTHTSGPLTLTPYLQYSHVGRDDQLGINRSADTYGGALLVKYAIDKEWSLGARAEYLKTSGGRCGSDASCAPTNLLYGPGSSAWSLTLTPTYQKGIFFARGEVSYTRIGNLEAGFGFGRDFDRRDQVRALIETGILF</sequence>